<dbReference type="AlphaFoldDB" id="A0A9C6X8N5"/>
<dbReference type="KEGG" id="foc:127751494"/>
<reference evidence="2" key="1">
    <citation type="submission" date="2025-08" db="UniProtKB">
        <authorList>
            <consortium name="RefSeq"/>
        </authorList>
    </citation>
    <scope>IDENTIFICATION</scope>
    <source>
        <tissue evidence="2">Whole organism</tissue>
    </source>
</reference>
<accession>A0A9C6X8N5</accession>
<name>A0A9C6X8N5_FRAOC</name>
<dbReference type="Proteomes" id="UP000504606">
    <property type="component" value="Unplaced"/>
</dbReference>
<evidence type="ECO:0000313" key="1">
    <source>
        <dbReference type="Proteomes" id="UP000504606"/>
    </source>
</evidence>
<keyword evidence="1" id="KW-1185">Reference proteome</keyword>
<organism evidence="1 2">
    <name type="scientific">Frankliniella occidentalis</name>
    <name type="common">Western flower thrips</name>
    <name type="synonym">Euthrips occidentalis</name>
    <dbReference type="NCBI Taxonomy" id="133901"/>
    <lineage>
        <taxon>Eukaryota</taxon>
        <taxon>Metazoa</taxon>
        <taxon>Ecdysozoa</taxon>
        <taxon>Arthropoda</taxon>
        <taxon>Hexapoda</taxon>
        <taxon>Insecta</taxon>
        <taxon>Pterygota</taxon>
        <taxon>Neoptera</taxon>
        <taxon>Paraneoptera</taxon>
        <taxon>Thysanoptera</taxon>
        <taxon>Terebrantia</taxon>
        <taxon>Thripoidea</taxon>
        <taxon>Thripidae</taxon>
        <taxon>Frankliniella</taxon>
    </lineage>
</organism>
<gene>
    <name evidence="2" type="primary">LOC127751494</name>
</gene>
<protein>
    <submittedName>
        <fullName evidence="2">Uncharacterized protein LOC127751494</fullName>
    </submittedName>
</protein>
<proteinExistence type="predicted"/>
<dbReference type="OrthoDB" id="10544939at2759"/>
<evidence type="ECO:0000313" key="2">
    <source>
        <dbReference type="RefSeq" id="XP_052131092.1"/>
    </source>
</evidence>
<dbReference type="RefSeq" id="XP_052131092.1">
    <property type="nucleotide sequence ID" value="XM_052275132.1"/>
</dbReference>
<sequence length="381" mass="44035">MKGCPLRTCSALDGLSCGEAEGEGQGLTSQEFELLKIRIGEMWRIASTLFEVFIQKGAELEGYRVRVRTDKPLNVSIKPLEAIEFGWIAQIPKELALAHVFNRSALEPNGYFGGPVSYMNWCETKKQKVAVITCESHSMCRIYLSGSHGPGKELKWDYGRTEMPILHDWFLPECCQLSTVDPVEKKRHEKYSSSRRIHWFTESCVLCGELFSIANKEFRVQRKQHFIGKHANFLGSLWDGCGSYDLEKVSRDTLLYMAEKLNHFLNELKTMNWGWLPACKVFNEEEMELFEKDPEGLKHELCKRKEMFKRAGVLILRGLDVPSTFEHFKPIEPLRWRLIAWEKNMKPTPGRYAVAPEVKREIEALTPSFLSTFFEKYMEIS</sequence>
<dbReference type="GeneID" id="127751494"/>